<evidence type="ECO:0000313" key="2">
    <source>
        <dbReference type="Proteomes" id="UP000030745"/>
    </source>
</evidence>
<dbReference type="KEGG" id="spar:SPRG_19410"/>
<dbReference type="VEuPathDB" id="FungiDB:SPRG_19410"/>
<gene>
    <name evidence="1" type="ORF">SPRG_19410</name>
</gene>
<name>A0A067D0R0_SAPPC</name>
<evidence type="ECO:0000313" key="1">
    <source>
        <dbReference type="EMBL" id="KDO32617.1"/>
    </source>
</evidence>
<dbReference type="GeneID" id="24140795"/>
<dbReference type="EMBL" id="KK583194">
    <property type="protein sequence ID" value="KDO32617.1"/>
    <property type="molecule type" value="Genomic_DNA"/>
</dbReference>
<dbReference type="RefSeq" id="XP_012196650.1">
    <property type="nucleotide sequence ID" value="XM_012341260.1"/>
</dbReference>
<keyword evidence="2" id="KW-1185">Reference proteome</keyword>
<sequence>MTADAVCCLTQRLVVCRLSVVVPFVLVVNASPPTLCYVVGISGGAQLQPPKRFFLIAFIDDTFAAYASRRDGKRCSWSQCWLRCHSVQAVVSRYFLVLRVVVTLALKAR</sequence>
<reference evidence="1 2" key="1">
    <citation type="journal article" date="2013" name="PLoS Genet.">
        <title>Distinctive expansion of potential virulence genes in the genome of the oomycete fish pathogen Saprolegnia parasitica.</title>
        <authorList>
            <person name="Jiang R.H."/>
            <person name="de Bruijn I."/>
            <person name="Haas B.J."/>
            <person name="Belmonte R."/>
            <person name="Lobach L."/>
            <person name="Christie J."/>
            <person name="van den Ackerveken G."/>
            <person name="Bottin A."/>
            <person name="Bulone V."/>
            <person name="Diaz-Moreno S.M."/>
            <person name="Dumas B."/>
            <person name="Fan L."/>
            <person name="Gaulin E."/>
            <person name="Govers F."/>
            <person name="Grenville-Briggs L.J."/>
            <person name="Horner N.R."/>
            <person name="Levin J.Z."/>
            <person name="Mammella M."/>
            <person name="Meijer H.J."/>
            <person name="Morris P."/>
            <person name="Nusbaum C."/>
            <person name="Oome S."/>
            <person name="Phillips A.J."/>
            <person name="van Rooyen D."/>
            <person name="Rzeszutek E."/>
            <person name="Saraiva M."/>
            <person name="Secombes C.J."/>
            <person name="Seidl M.F."/>
            <person name="Snel B."/>
            <person name="Stassen J.H."/>
            <person name="Sykes S."/>
            <person name="Tripathy S."/>
            <person name="van den Berg H."/>
            <person name="Vega-Arreguin J.C."/>
            <person name="Wawra S."/>
            <person name="Young S.K."/>
            <person name="Zeng Q."/>
            <person name="Dieguez-Uribeondo J."/>
            <person name="Russ C."/>
            <person name="Tyler B.M."/>
            <person name="van West P."/>
        </authorList>
    </citation>
    <scope>NUCLEOTIDE SEQUENCE [LARGE SCALE GENOMIC DNA]</scope>
    <source>
        <strain evidence="1 2">CBS 223.65</strain>
    </source>
</reference>
<dbReference type="Proteomes" id="UP000030745">
    <property type="component" value="Unassembled WGS sequence"/>
</dbReference>
<dbReference type="AlphaFoldDB" id="A0A067D0R0"/>
<protein>
    <submittedName>
        <fullName evidence="1">Uncharacterized protein</fullName>
    </submittedName>
</protein>
<accession>A0A067D0R0</accession>
<organism evidence="1 2">
    <name type="scientific">Saprolegnia parasitica (strain CBS 223.65)</name>
    <dbReference type="NCBI Taxonomy" id="695850"/>
    <lineage>
        <taxon>Eukaryota</taxon>
        <taxon>Sar</taxon>
        <taxon>Stramenopiles</taxon>
        <taxon>Oomycota</taxon>
        <taxon>Saprolegniomycetes</taxon>
        <taxon>Saprolegniales</taxon>
        <taxon>Saprolegniaceae</taxon>
        <taxon>Saprolegnia</taxon>
    </lineage>
</organism>
<proteinExistence type="predicted"/>